<dbReference type="InterPro" id="IPR004009">
    <property type="entry name" value="SH3_Myosin"/>
</dbReference>
<comment type="caution">
    <text evidence="13">The sequence shown here is derived from an EMBL/GenBank/DDBJ whole genome shotgun (WGS) entry which is preliminary data.</text>
</comment>
<dbReference type="InterPro" id="IPR001609">
    <property type="entry name" value="Myosin_head_motor_dom-like"/>
</dbReference>
<dbReference type="InterPro" id="IPR036961">
    <property type="entry name" value="Kinesin_motor_dom_sf"/>
</dbReference>
<evidence type="ECO:0000256" key="10">
    <source>
        <dbReference type="SAM" id="MobiDB-lite"/>
    </source>
</evidence>
<feature type="region of interest" description="Actin-binding" evidence="8">
    <location>
        <begin position="653"/>
        <end position="675"/>
    </location>
</feature>
<dbReference type="Gene3D" id="3.40.850.10">
    <property type="entry name" value="Kinesin motor domain"/>
    <property type="match status" value="1"/>
</dbReference>
<evidence type="ECO:0000256" key="1">
    <source>
        <dbReference type="ARBA" id="ARBA00008314"/>
    </source>
</evidence>
<feature type="domain" description="Myosin motor" evidence="11">
    <location>
        <begin position="94"/>
        <end position="775"/>
    </location>
</feature>
<dbReference type="PRINTS" id="PR00193">
    <property type="entry name" value="MYOSINHEAVY"/>
</dbReference>
<evidence type="ECO:0000256" key="7">
    <source>
        <dbReference type="ARBA" id="ARBA00023203"/>
    </source>
</evidence>
<dbReference type="VEuPathDB" id="FungiDB:FUN_022420"/>
<dbReference type="Gene3D" id="1.20.58.530">
    <property type="match status" value="1"/>
</dbReference>
<gene>
    <name evidence="13" type="ORF">RhiirA4_406636</name>
</gene>
<feature type="domain" description="Myosin N-terminal SH3-like" evidence="12">
    <location>
        <begin position="41"/>
        <end position="90"/>
    </location>
</feature>
<sequence>MTTQNSRKSSTYLPGGEVFRRFSTSSRGAGVVDVVAHAAFNEKKWVWVEDKEAGYIAGYITKEMGEKVEVHFNDNSSRVVNVNETEKMNPPKFDKVEDMADLTHLNESSVVHNLRLRYLSDMIYTYSGLFLVAVNPYHSLPIYTDEIIRSYKNKRRYEMPPHIYAVADAAYHDMLQERENQSILITGESGAGKTENTKKVIQYIATIASDSANTKKYGLLEQQILQANPILEAFGNAQTIRNNNSSRFGKFIRIEFSSAGQISGANIERYLLEKSRVTYQTPEERNFHIFYQLLKGASPTIKDKFLLDGSLDDYRFTKHSKKNIDGVDDTAEFEILLNAMNVVGISQDEQIDLFRIIASVLHLGNINVTSGRDDQAYISDTSAAEKVCHVLGIPTEAFIKGLIRPQVKAGREWVAQARTKEQVLYSIEALAKALYERSFGALVERINKAIDTPSNKAYFIGVLDIAGFEIFKTNGFEQLCINYTNEKLQQFFNQHMFVLEQEQYKLENIEWNFIDFGLDLQPTIDLIEKAKPVGILACLDEECVMPKASDKTFVEKLHSIWKNKSSKYGVPRFQQGFILNHYAAKVEYTTSGWLNKNKDPLNENVTKLLAHSSQPYIASLFTDFLGDTTDYGTKNRVKRGVFRTVGRRHKEQLHSLMQQLYSTHPHFVRCIVPNDEKMAGKINVPLVLDQLRCNGVLEGIRICRAGFPNRLGFIEFRQRYEILAPKILPNGYVNGREAAQKLLEAFQLESDQYRIGLSKIFFRAGVLAELEEVRDTKLSFVFTRFQAHCRGKLSRKDYSKLSEKTSAALVIQRNIRAINKLKQNPWWKLYYQIRPMLPSKKDEQIRLLKERIKELEEKVQHEIQEKQKLESSNVELEVEKITLEELLHNERSLSLEKDELIQKIRLTEEPENIDEYNSTKPGSKDQLLELEQTNQLLQEKFEEMRSKYEDEVQERKKDKIKLDEIKSKLEAAELSRIKFETIEGSIKYQVSKLETSLSDVTNELKTSRENVQSLELYIKELEAKTESDAAEIADFGLLQQRIQEDFQEEREKYRKEIDDAQYTLEQTRKKYEVEMNKLNEEIELDRVNMLNLQEENKKLSLKLKDLLTNNNESYPLLIEGEREKLIGQITELSQLYNEISASNDELQTQVNNLLIEMSQLKMTLEETETQKMLLEKLKKNLEDRLDEIHEQYHDASQNKHVAEKNLSALDREVFDLKQLVEEHQDAANALSEKLRKVDANLADSQNELAKEKEENQELIKSKIILEKQITELNAKVAELETKLSTSPKNLKRLETRLEELTLAINNETNEKNESVSNLRKANRTIRELQFQLEENDKSKLRFEQEICKYEQKVGKLRETIEEMQSSESSLQLSKKRAEREAHEAKERIVRLEKELEKTKSRLGRRNSMTSVYSVYSSASASSNSSN</sequence>
<dbReference type="Gene3D" id="1.20.5.340">
    <property type="match status" value="1"/>
</dbReference>
<dbReference type="FunFam" id="1.20.120.720:FF:000001">
    <property type="entry name" value="Myosin heavy chain, muscle"/>
    <property type="match status" value="1"/>
</dbReference>
<dbReference type="PANTHER" id="PTHR13140">
    <property type="entry name" value="MYOSIN"/>
    <property type="match status" value="1"/>
</dbReference>
<reference evidence="13 14" key="1">
    <citation type="submission" date="2015-10" db="EMBL/GenBank/DDBJ databases">
        <title>Genome analyses suggest a sexual origin of heterokaryosis in a supposedly ancient asexual fungus.</title>
        <authorList>
            <person name="Ropars J."/>
            <person name="Sedzielewska K."/>
            <person name="Noel J."/>
            <person name="Charron P."/>
            <person name="Farinelli L."/>
            <person name="Marton T."/>
            <person name="Kruger M."/>
            <person name="Pelin A."/>
            <person name="Brachmann A."/>
            <person name="Corradi N."/>
        </authorList>
    </citation>
    <scope>NUCLEOTIDE SEQUENCE [LARGE SCALE GENOMIC DNA]</scope>
    <source>
        <strain evidence="13 14">A4</strain>
    </source>
</reference>
<dbReference type="Gene3D" id="1.10.10.820">
    <property type="match status" value="1"/>
</dbReference>
<evidence type="ECO:0000256" key="9">
    <source>
        <dbReference type="SAM" id="Coils"/>
    </source>
</evidence>
<accession>A0A2I1GVF0</accession>
<keyword evidence="2 8" id="KW-0547">Nucleotide-binding</keyword>
<dbReference type="FunFam" id="3.40.850.10:FF:000101">
    <property type="entry name" value="Slow myosin heavy chain 2"/>
    <property type="match status" value="1"/>
</dbReference>
<keyword evidence="4 9" id="KW-0175">Coiled coil</keyword>
<dbReference type="InterPro" id="IPR027417">
    <property type="entry name" value="P-loop_NTPase"/>
</dbReference>
<dbReference type="GO" id="GO:0016020">
    <property type="term" value="C:membrane"/>
    <property type="evidence" value="ECO:0007669"/>
    <property type="project" value="TreeGrafter"/>
</dbReference>
<comment type="similarity">
    <text evidence="1 8">Belongs to the TRAFAC class myosin-kinesin ATPase superfamily. Myosin family.</text>
</comment>
<organism evidence="13 14">
    <name type="scientific">Rhizophagus irregularis</name>
    <dbReference type="NCBI Taxonomy" id="588596"/>
    <lineage>
        <taxon>Eukaryota</taxon>
        <taxon>Fungi</taxon>
        <taxon>Fungi incertae sedis</taxon>
        <taxon>Mucoromycota</taxon>
        <taxon>Glomeromycotina</taxon>
        <taxon>Glomeromycetes</taxon>
        <taxon>Glomerales</taxon>
        <taxon>Glomeraceae</taxon>
        <taxon>Rhizophagus</taxon>
    </lineage>
</organism>
<dbReference type="SUPFAM" id="SSF52540">
    <property type="entry name" value="P-loop containing nucleoside triphosphate hydrolases"/>
    <property type="match status" value="1"/>
</dbReference>
<dbReference type="PROSITE" id="PS50096">
    <property type="entry name" value="IQ"/>
    <property type="match status" value="1"/>
</dbReference>
<evidence type="ECO:0000256" key="6">
    <source>
        <dbReference type="ARBA" id="ARBA00023175"/>
    </source>
</evidence>
<evidence type="ECO:0000256" key="2">
    <source>
        <dbReference type="ARBA" id="ARBA00022741"/>
    </source>
</evidence>
<dbReference type="VEuPathDB" id="FungiDB:RhiirA1_422323"/>
<evidence type="ECO:0000259" key="12">
    <source>
        <dbReference type="PROSITE" id="PS51844"/>
    </source>
</evidence>
<feature type="compositionally biased region" description="Basic and acidic residues" evidence="10">
    <location>
        <begin position="1375"/>
        <end position="1385"/>
    </location>
</feature>
<dbReference type="GO" id="GO:0007015">
    <property type="term" value="P:actin filament organization"/>
    <property type="evidence" value="ECO:0007669"/>
    <property type="project" value="TreeGrafter"/>
</dbReference>
<keyword evidence="14" id="KW-1185">Reference proteome</keyword>
<evidence type="ECO:0000256" key="8">
    <source>
        <dbReference type="PROSITE-ProRule" id="PRU00782"/>
    </source>
</evidence>
<dbReference type="CDD" id="cd01377">
    <property type="entry name" value="MYSc_class_II"/>
    <property type="match status" value="1"/>
</dbReference>
<dbReference type="Gene3D" id="2.30.30.360">
    <property type="entry name" value="Myosin S1 fragment, N-terminal"/>
    <property type="match status" value="1"/>
</dbReference>
<dbReference type="GO" id="GO:0051015">
    <property type="term" value="F:actin filament binding"/>
    <property type="evidence" value="ECO:0007669"/>
    <property type="project" value="InterPro"/>
</dbReference>
<evidence type="ECO:0000313" key="13">
    <source>
        <dbReference type="EMBL" id="PKY50586.1"/>
    </source>
</evidence>
<feature type="coiled-coil region" evidence="9">
    <location>
        <begin position="927"/>
        <end position="958"/>
    </location>
</feature>
<evidence type="ECO:0000256" key="3">
    <source>
        <dbReference type="ARBA" id="ARBA00022840"/>
    </source>
</evidence>
<dbReference type="PROSITE" id="PS51456">
    <property type="entry name" value="MYOSIN_MOTOR"/>
    <property type="match status" value="1"/>
</dbReference>
<dbReference type="Pfam" id="PF02736">
    <property type="entry name" value="Myosin_N"/>
    <property type="match status" value="1"/>
</dbReference>
<feature type="compositionally biased region" description="Low complexity" evidence="10">
    <location>
        <begin position="1410"/>
        <end position="1426"/>
    </location>
</feature>
<dbReference type="SMART" id="SM00242">
    <property type="entry name" value="MYSc"/>
    <property type="match status" value="1"/>
</dbReference>
<keyword evidence="5 8" id="KW-0518">Myosin</keyword>
<dbReference type="Gene3D" id="1.20.5.4820">
    <property type="match status" value="1"/>
</dbReference>
<protein>
    <submittedName>
        <fullName evidence="13">Uncharacterized protein</fullName>
    </submittedName>
</protein>
<keyword evidence="3 8" id="KW-0067">ATP-binding</keyword>
<dbReference type="GO" id="GO:0005524">
    <property type="term" value="F:ATP binding"/>
    <property type="evidence" value="ECO:0007669"/>
    <property type="project" value="UniProtKB-UniRule"/>
</dbReference>
<dbReference type="EMBL" id="LLXI01000893">
    <property type="protein sequence ID" value="PKY50586.1"/>
    <property type="molecule type" value="Genomic_DNA"/>
</dbReference>
<dbReference type="VEuPathDB" id="FungiDB:RhiirFUN_025627"/>
<keyword evidence="6 8" id="KW-0505">Motor protein</keyword>
<dbReference type="PROSITE" id="PS51844">
    <property type="entry name" value="SH3_LIKE"/>
    <property type="match status" value="1"/>
</dbReference>
<dbReference type="FunFam" id="1.10.10.820:FF:000001">
    <property type="entry name" value="Myosin heavy chain"/>
    <property type="match status" value="1"/>
</dbReference>
<evidence type="ECO:0000256" key="5">
    <source>
        <dbReference type="ARBA" id="ARBA00023123"/>
    </source>
</evidence>
<dbReference type="Pfam" id="PF00063">
    <property type="entry name" value="Myosin_head"/>
    <property type="match status" value="1"/>
</dbReference>
<evidence type="ECO:0000259" key="11">
    <source>
        <dbReference type="PROSITE" id="PS51456"/>
    </source>
</evidence>
<keyword evidence="7 8" id="KW-0009">Actin-binding</keyword>
<feature type="binding site" evidence="8">
    <location>
        <begin position="187"/>
        <end position="194"/>
    </location>
    <ligand>
        <name>ATP</name>
        <dbReference type="ChEBI" id="CHEBI:30616"/>
    </ligand>
</feature>
<evidence type="ECO:0000256" key="4">
    <source>
        <dbReference type="ARBA" id="ARBA00023054"/>
    </source>
</evidence>
<dbReference type="Gene3D" id="1.20.120.720">
    <property type="entry name" value="Myosin VI head, motor domain, U50 subdomain"/>
    <property type="match status" value="1"/>
</dbReference>
<dbReference type="PANTHER" id="PTHR13140:SF857">
    <property type="entry name" value="MYOSIN-11"/>
    <property type="match status" value="1"/>
</dbReference>
<evidence type="ECO:0000313" key="14">
    <source>
        <dbReference type="Proteomes" id="UP000234323"/>
    </source>
</evidence>
<feature type="region of interest" description="Disordered" evidence="10">
    <location>
        <begin position="1363"/>
        <end position="1385"/>
    </location>
</feature>
<dbReference type="GO" id="GO:0005737">
    <property type="term" value="C:cytoplasm"/>
    <property type="evidence" value="ECO:0007669"/>
    <property type="project" value="TreeGrafter"/>
</dbReference>
<name>A0A2I1GVF0_9GLOM</name>
<dbReference type="GO" id="GO:0000146">
    <property type="term" value="F:microfilament motor activity"/>
    <property type="evidence" value="ECO:0007669"/>
    <property type="project" value="TreeGrafter"/>
</dbReference>
<dbReference type="SUPFAM" id="SSF90257">
    <property type="entry name" value="Myosin rod fragments"/>
    <property type="match status" value="2"/>
</dbReference>
<proteinExistence type="inferred from homology"/>
<feature type="coiled-coil region" evidence="9">
    <location>
        <begin position="845"/>
        <end position="903"/>
    </location>
</feature>
<feature type="region of interest" description="Disordered" evidence="10">
    <location>
        <begin position="1397"/>
        <end position="1426"/>
    </location>
</feature>
<feature type="compositionally biased region" description="Low complexity" evidence="10">
    <location>
        <begin position="1363"/>
        <end position="1372"/>
    </location>
</feature>
<dbReference type="GO" id="GO:0016459">
    <property type="term" value="C:myosin complex"/>
    <property type="evidence" value="ECO:0007669"/>
    <property type="project" value="UniProtKB-KW"/>
</dbReference>
<dbReference type="InterPro" id="IPR008989">
    <property type="entry name" value="Myosin_S1_N"/>
</dbReference>
<dbReference type="Proteomes" id="UP000234323">
    <property type="component" value="Unassembled WGS sequence"/>
</dbReference>